<feature type="region of interest" description="Disordered" evidence="1">
    <location>
        <begin position="80"/>
        <end position="100"/>
    </location>
</feature>
<dbReference type="Proteomes" id="UP000076154">
    <property type="component" value="Unassembled WGS sequence"/>
</dbReference>
<sequence>MDVDGYQDPDISPQHSHRQYVRDPGTHTVHFSTPGTDVPGHDAFSDLHRHLNEQKASLLRLQSSIDQRLSELMERIERLAEDHTRHPARRTTSDRKRQEKDSSANYFRLWRPYPKMLQLTSPYEACIRAHVKLRLGMCATQQLPDRPPQNVIARELSRINNGEDPQFPFLADLGDSLSCDWNLCVQKYFYLDFWASVRAHIYQESLIPARCKDREIFAMAYTTHMQHLKKTWQDQQQPPDRAKAESKRMHSTRNSRIGTTLKQSSQTYRNRRDAAALLPPVIARPLVDLVQRIGTAGISSDEEIPGARPRQYTIFEKPWRADALCHLYRHLDLIHAANRNPNGNPIRTRHRSLRTRGSQKPPKGLPADCFNSRYLGQITRLDKEFLCMTGTFGVERLLTEVQRLAN</sequence>
<organism evidence="2 3">
    <name type="scientific">Hypsizygus marmoreus</name>
    <name type="common">White beech mushroom</name>
    <name type="synonym">Agaricus marmoreus</name>
    <dbReference type="NCBI Taxonomy" id="39966"/>
    <lineage>
        <taxon>Eukaryota</taxon>
        <taxon>Fungi</taxon>
        <taxon>Dikarya</taxon>
        <taxon>Basidiomycota</taxon>
        <taxon>Agaricomycotina</taxon>
        <taxon>Agaricomycetes</taxon>
        <taxon>Agaricomycetidae</taxon>
        <taxon>Agaricales</taxon>
        <taxon>Tricholomatineae</taxon>
        <taxon>Lyophyllaceae</taxon>
        <taxon>Hypsizygus</taxon>
    </lineage>
</organism>
<feature type="region of interest" description="Disordered" evidence="1">
    <location>
        <begin position="342"/>
        <end position="364"/>
    </location>
</feature>
<comment type="caution">
    <text evidence="2">The sequence shown here is derived from an EMBL/GenBank/DDBJ whole genome shotgun (WGS) entry which is preliminary data.</text>
</comment>
<dbReference type="InParanoid" id="A0A369J1I2"/>
<evidence type="ECO:0000313" key="3">
    <source>
        <dbReference type="Proteomes" id="UP000076154"/>
    </source>
</evidence>
<accession>A0A369J1I2</accession>
<reference evidence="2" key="1">
    <citation type="submission" date="2018-04" db="EMBL/GenBank/DDBJ databases">
        <title>Whole genome sequencing of Hypsizygus marmoreus.</title>
        <authorList>
            <person name="Choi I.-G."/>
            <person name="Min B."/>
            <person name="Kim J.-G."/>
            <person name="Kim S."/>
            <person name="Oh Y.-L."/>
            <person name="Kong W.-S."/>
            <person name="Park H."/>
            <person name="Jeong J."/>
            <person name="Song E.-S."/>
        </authorList>
    </citation>
    <scope>NUCLEOTIDE SEQUENCE [LARGE SCALE GENOMIC DNA]</scope>
    <source>
        <strain evidence="2">51987-8</strain>
    </source>
</reference>
<feature type="region of interest" description="Disordered" evidence="1">
    <location>
        <begin position="1"/>
        <end position="41"/>
    </location>
</feature>
<evidence type="ECO:0000313" key="2">
    <source>
        <dbReference type="EMBL" id="RDB14507.1"/>
    </source>
</evidence>
<name>A0A369J1I2_HYPMA</name>
<gene>
    <name evidence="2" type="ORF">Hypma_016611</name>
</gene>
<evidence type="ECO:0000256" key="1">
    <source>
        <dbReference type="SAM" id="MobiDB-lite"/>
    </source>
</evidence>
<keyword evidence="3" id="KW-1185">Reference proteome</keyword>
<feature type="region of interest" description="Disordered" evidence="1">
    <location>
        <begin position="230"/>
        <end position="257"/>
    </location>
</feature>
<protein>
    <submittedName>
        <fullName evidence="2">Uncharacterized protein</fullName>
    </submittedName>
</protein>
<dbReference type="OrthoDB" id="3224221at2759"/>
<dbReference type="AlphaFoldDB" id="A0A369J1I2"/>
<proteinExistence type="predicted"/>
<dbReference type="EMBL" id="LUEZ02000100">
    <property type="protein sequence ID" value="RDB14507.1"/>
    <property type="molecule type" value="Genomic_DNA"/>
</dbReference>